<dbReference type="PANTHER" id="PTHR13387">
    <property type="entry name" value="PROTEIN HGH1 HOMOLOG"/>
    <property type="match status" value="1"/>
</dbReference>
<comment type="caution">
    <text evidence="3">The sequence shown here is derived from an EMBL/GenBank/DDBJ whole genome shotgun (WGS) entry which is preliminary data.</text>
</comment>
<name>A0A7L1HFU4_9CHAR</name>
<feature type="non-terminal residue" evidence="3">
    <location>
        <position position="1"/>
    </location>
</feature>
<dbReference type="AlphaFoldDB" id="A0A7L1HFU4"/>
<dbReference type="InterPro" id="IPR007206">
    <property type="entry name" value="Protein_HGH1_C"/>
</dbReference>
<feature type="non-terminal residue" evidence="3">
    <location>
        <position position="101"/>
    </location>
</feature>
<evidence type="ECO:0000259" key="2">
    <source>
        <dbReference type="Pfam" id="PF04064"/>
    </source>
</evidence>
<organism evidence="3 4">
    <name type="scientific">Nycticryphes semicollaris</name>
    <dbReference type="NCBI Taxonomy" id="227226"/>
    <lineage>
        <taxon>Eukaryota</taxon>
        <taxon>Metazoa</taxon>
        <taxon>Chordata</taxon>
        <taxon>Craniata</taxon>
        <taxon>Vertebrata</taxon>
        <taxon>Euteleostomi</taxon>
        <taxon>Archelosauria</taxon>
        <taxon>Archosauria</taxon>
        <taxon>Dinosauria</taxon>
        <taxon>Saurischia</taxon>
        <taxon>Theropoda</taxon>
        <taxon>Coelurosauria</taxon>
        <taxon>Aves</taxon>
        <taxon>Neognathae</taxon>
        <taxon>Neoaves</taxon>
        <taxon>Charadriiformes</taxon>
        <taxon>Rostratulidae</taxon>
        <taxon>Nycticryphes</taxon>
    </lineage>
</organism>
<evidence type="ECO:0000313" key="3">
    <source>
        <dbReference type="EMBL" id="NXN24855.1"/>
    </source>
</evidence>
<dbReference type="Pfam" id="PF04064">
    <property type="entry name" value="DUF384"/>
    <property type="match status" value="1"/>
</dbReference>
<accession>A0A7L1HFU4</accession>
<evidence type="ECO:0000256" key="1">
    <source>
        <dbReference type="SAM" id="MobiDB-lite"/>
    </source>
</evidence>
<feature type="compositionally biased region" description="Basic and acidic residues" evidence="1">
    <location>
        <begin position="68"/>
        <end position="87"/>
    </location>
</feature>
<dbReference type="InterPro" id="IPR039717">
    <property type="entry name" value="Hgh1"/>
</dbReference>
<keyword evidence="4" id="KW-1185">Reference proteome</keyword>
<feature type="domain" description="Protein HGH1 C-terminal" evidence="2">
    <location>
        <begin position="2"/>
        <end position="52"/>
    </location>
</feature>
<dbReference type="EMBL" id="VXBJ01002528">
    <property type="protein sequence ID" value="NXN24855.1"/>
    <property type="molecule type" value="Genomic_DNA"/>
</dbReference>
<gene>
    <name evidence="3" type="primary">Hgh1_0</name>
    <name evidence="3" type="ORF">NYCSEM_R16056</name>
</gene>
<protein>
    <submittedName>
        <fullName evidence="3">HGH1 protein</fullName>
    </submittedName>
</protein>
<sequence>SQLTATKAGRHTVREKGTYPVLRELHGWEREPHVLAACENLIQVLIGEEPGPGMENLLEVTVPEEVERELRRRDREEEERWQREREVAGGGSTPSPQEPSG</sequence>
<dbReference type="PANTHER" id="PTHR13387:SF9">
    <property type="entry name" value="PROTEIN HGH1 HOMOLOG"/>
    <property type="match status" value="1"/>
</dbReference>
<dbReference type="Proteomes" id="UP000586634">
    <property type="component" value="Unassembled WGS sequence"/>
</dbReference>
<proteinExistence type="predicted"/>
<evidence type="ECO:0000313" key="4">
    <source>
        <dbReference type="Proteomes" id="UP000586634"/>
    </source>
</evidence>
<dbReference type="OrthoDB" id="338814at2759"/>
<reference evidence="3 4" key="1">
    <citation type="submission" date="2019-09" db="EMBL/GenBank/DDBJ databases">
        <title>Bird 10,000 Genomes (B10K) Project - Family phase.</title>
        <authorList>
            <person name="Zhang G."/>
        </authorList>
    </citation>
    <scope>NUCLEOTIDE SEQUENCE [LARGE SCALE GENOMIC DNA]</scope>
    <source>
        <strain evidence="3">B10K-DU-002-14</strain>
        <tissue evidence="3">Muscle</tissue>
    </source>
</reference>
<feature type="region of interest" description="Disordered" evidence="1">
    <location>
        <begin position="65"/>
        <end position="101"/>
    </location>
</feature>